<feature type="non-terminal residue" evidence="1">
    <location>
        <position position="1"/>
    </location>
</feature>
<dbReference type="EMBL" id="ANJW01000223">
    <property type="protein sequence ID" value="EPC57260.1"/>
    <property type="molecule type" value="Genomic_DNA"/>
</dbReference>
<proteinExistence type="predicted"/>
<gene>
    <name evidence="1" type="ORF">Lpp123_03864</name>
</gene>
<reference evidence="1 2" key="1">
    <citation type="journal article" date="2013" name="PLoS ONE">
        <title>Lactobacillus paracasei comparative genomics: towards species pan-genome definition and exploitation of diversity.</title>
        <authorList>
            <person name="Smokvina T."/>
            <person name="Wels M."/>
            <person name="Polka J."/>
            <person name="Chervaux C."/>
            <person name="Brisse S."/>
            <person name="Boekhorst J."/>
            <person name="van Hylckama Vlieg J.E."/>
            <person name="Siezen R.J."/>
        </authorList>
    </citation>
    <scope>NUCLEOTIDE SEQUENCE [LARGE SCALE GENOMIC DNA]</scope>
    <source>
        <strain evidence="1 2">Lpp123</strain>
    </source>
</reference>
<evidence type="ECO:0000313" key="2">
    <source>
        <dbReference type="Proteomes" id="UP000014316"/>
    </source>
</evidence>
<comment type="caution">
    <text evidence="1">The sequence shown here is derived from an EMBL/GenBank/DDBJ whole genome shotgun (WGS) entry which is preliminary data.</text>
</comment>
<name>A0A829GIN1_LACPA</name>
<accession>A0A829GIN1</accession>
<dbReference type="Proteomes" id="UP000014316">
    <property type="component" value="Unassembled WGS sequence"/>
</dbReference>
<dbReference type="AlphaFoldDB" id="A0A829GIN1"/>
<organism evidence="1 2">
    <name type="scientific">Lacticaseibacillus paracasei subsp. paracasei Lpp123</name>
    <dbReference type="NCBI Taxonomy" id="1256201"/>
    <lineage>
        <taxon>Bacteria</taxon>
        <taxon>Bacillati</taxon>
        <taxon>Bacillota</taxon>
        <taxon>Bacilli</taxon>
        <taxon>Lactobacillales</taxon>
        <taxon>Lactobacillaceae</taxon>
        <taxon>Lacticaseibacillus</taxon>
    </lineage>
</organism>
<protein>
    <submittedName>
        <fullName evidence="1">Short-chain alcohol dehydrogenase</fullName>
    </submittedName>
</protein>
<evidence type="ECO:0000313" key="1">
    <source>
        <dbReference type="EMBL" id="EPC57260.1"/>
    </source>
</evidence>
<sequence>TITDEASAQELEETYDTYEITPDRIAKVVEFAIDMPEDTNVSELTVGPTIQPW</sequence>